<feature type="domain" description="Carbamoyltransferase" evidence="2">
    <location>
        <begin position="256"/>
        <end position="332"/>
    </location>
</feature>
<dbReference type="Gene3D" id="3.90.870.20">
    <property type="entry name" value="Carbamoyltransferase, C-terminal domain"/>
    <property type="match status" value="1"/>
</dbReference>
<evidence type="ECO:0000259" key="3">
    <source>
        <dbReference type="Pfam" id="PF16861"/>
    </source>
</evidence>
<evidence type="ECO:0000256" key="1">
    <source>
        <dbReference type="ARBA" id="ARBA00006129"/>
    </source>
</evidence>
<dbReference type="PANTHER" id="PTHR34847:SF1">
    <property type="entry name" value="NODULATION PROTEIN U"/>
    <property type="match status" value="1"/>
</dbReference>
<name>A0ABU2SGW7_9ACTN</name>
<evidence type="ECO:0000313" key="4">
    <source>
        <dbReference type="EMBL" id="MDT0448224.1"/>
    </source>
</evidence>
<feature type="domain" description="Carbamoyltransferase" evidence="2">
    <location>
        <begin position="5"/>
        <end position="67"/>
    </location>
</feature>
<dbReference type="Gene3D" id="3.30.420.40">
    <property type="match status" value="1"/>
</dbReference>
<accession>A0ABU2SGW7</accession>
<dbReference type="InterPro" id="IPR051338">
    <property type="entry name" value="NodU/CmcH_Carbamoyltrnsfr"/>
</dbReference>
<proteinExistence type="inferred from homology"/>
<feature type="domain" description="Carbamoyltransferase C-terminal" evidence="3">
    <location>
        <begin position="388"/>
        <end position="552"/>
    </location>
</feature>
<sequence length="630" mass="67993">MTVALGIHCGHESSCAVVRDGVLLAAIQQERVTRRKYDGQEALTNRLPVREVLAAAGLTLEDVDVIISSFQAAGPSGVGLQRPLVSASFDLFDPFDERHHVVSHHLAHAASAVYASGFAEAAVLVSDSAGTSSRDGADFHVPFAEFFRTYYRDATASRIFTEMRSMYAFRQGRFELLERAFSEPHNQPDVFVQSEASLYDNVARFLFRKEHAHGQLMALAALPFDRPARLGADDIVTPGPRPRLRNGWQILEATADVAQSADIAHAVQEAFNRLIVSHAAHAVELSGISNLCCAGGVFLNLSGNTAIGALPQVENLYVPSCPHDAGISVGAAYLGWARASRTPPVAPRKVTSDFLGRDAEPITSQDAQERGYAVSAVHATADLSRRAAEVLLDGAIVVRYAGRAEFGPRALGNRSILCHPVVCTNAKSKLNGIKKRQSWRPVAPMVRIEDLETYFIGPGEAPFMNYDFTVREEYRDVLKEIVHDDGSARVQTVTADDNPGIHDILTHMAEMGQIPVLVNTSLNGPAQPIIDSAPDVLAFSRHPDIGFLLTEDGLFASPSPRKIPVRRADATVMAVFGTGDSARYVLSNGGAQVPVGRDLFVSLLEQESVLTDSTAADVVECLRTGVLAEA</sequence>
<dbReference type="InterPro" id="IPR038152">
    <property type="entry name" value="Carbam_trans_C_sf"/>
</dbReference>
<dbReference type="Proteomes" id="UP001180531">
    <property type="component" value="Unassembled WGS sequence"/>
</dbReference>
<dbReference type="PANTHER" id="PTHR34847">
    <property type="entry name" value="NODULATION PROTEIN U"/>
    <property type="match status" value="1"/>
</dbReference>
<evidence type="ECO:0000259" key="2">
    <source>
        <dbReference type="Pfam" id="PF02543"/>
    </source>
</evidence>
<dbReference type="Pfam" id="PF16861">
    <property type="entry name" value="Carbam_trans_C"/>
    <property type="match status" value="1"/>
</dbReference>
<dbReference type="RefSeq" id="WP_311607906.1">
    <property type="nucleotide sequence ID" value="NZ_JAVRFI010000002.1"/>
</dbReference>
<protein>
    <submittedName>
        <fullName evidence="4">Carbamoyltransferase C-terminal domain-containing protein</fullName>
    </submittedName>
</protein>
<keyword evidence="5" id="KW-1185">Reference proteome</keyword>
<reference evidence="4" key="1">
    <citation type="submission" date="2024-05" db="EMBL/GenBank/DDBJ databases">
        <title>30 novel species of actinomycetes from the DSMZ collection.</title>
        <authorList>
            <person name="Nouioui I."/>
        </authorList>
    </citation>
    <scope>NUCLEOTIDE SEQUENCE</scope>
    <source>
        <strain evidence="4">DSM 40473</strain>
    </source>
</reference>
<dbReference type="SUPFAM" id="SSF53067">
    <property type="entry name" value="Actin-like ATPase domain"/>
    <property type="match status" value="1"/>
</dbReference>
<comment type="similarity">
    <text evidence="1">Belongs to the NodU/CmcH family.</text>
</comment>
<dbReference type="InterPro" id="IPR003696">
    <property type="entry name" value="Carbtransf_dom"/>
</dbReference>
<organism evidence="4 5">
    <name type="scientific">Streptomyces hesseae</name>
    <dbReference type="NCBI Taxonomy" id="3075519"/>
    <lineage>
        <taxon>Bacteria</taxon>
        <taxon>Bacillati</taxon>
        <taxon>Actinomycetota</taxon>
        <taxon>Actinomycetes</taxon>
        <taxon>Kitasatosporales</taxon>
        <taxon>Streptomycetaceae</taxon>
        <taxon>Streptomyces</taxon>
    </lineage>
</organism>
<dbReference type="InterPro" id="IPR043129">
    <property type="entry name" value="ATPase_NBD"/>
</dbReference>
<gene>
    <name evidence="4" type="ORF">RM609_03775</name>
</gene>
<dbReference type="Pfam" id="PF02543">
    <property type="entry name" value="Carbam_trans_N"/>
    <property type="match status" value="2"/>
</dbReference>
<dbReference type="InterPro" id="IPR031730">
    <property type="entry name" value="Carbam_trans_C"/>
</dbReference>
<dbReference type="EMBL" id="JAVRFI010000002">
    <property type="protein sequence ID" value="MDT0448224.1"/>
    <property type="molecule type" value="Genomic_DNA"/>
</dbReference>
<comment type="caution">
    <text evidence="4">The sequence shown here is derived from an EMBL/GenBank/DDBJ whole genome shotgun (WGS) entry which is preliminary data.</text>
</comment>
<evidence type="ECO:0000313" key="5">
    <source>
        <dbReference type="Proteomes" id="UP001180531"/>
    </source>
</evidence>